<evidence type="ECO:0008006" key="4">
    <source>
        <dbReference type="Google" id="ProtNLM"/>
    </source>
</evidence>
<dbReference type="RefSeq" id="WP_274674290.1">
    <property type="nucleotide sequence ID" value="NZ_JAKNAP010000126.1"/>
</dbReference>
<accession>A0A9X4J5L6</accession>
<dbReference type="Proteomes" id="UP001140973">
    <property type="component" value="Unassembled WGS sequence"/>
</dbReference>
<keyword evidence="1" id="KW-0812">Transmembrane</keyword>
<keyword evidence="1" id="KW-1133">Transmembrane helix</keyword>
<name>A0A9X4J5L6_9VIBR</name>
<evidence type="ECO:0000313" key="3">
    <source>
        <dbReference type="Proteomes" id="UP001140973"/>
    </source>
</evidence>
<dbReference type="AlphaFoldDB" id="A0A9X4J5L6"/>
<gene>
    <name evidence="2" type="ORF">L9W73_17365</name>
</gene>
<comment type="caution">
    <text evidence="2">The sequence shown here is derived from an EMBL/GenBank/DDBJ whole genome shotgun (WGS) entry which is preliminary data.</text>
</comment>
<protein>
    <recommendedName>
        <fullName evidence="4">Major coat protein</fullName>
    </recommendedName>
</protein>
<organism evidence="2 3">
    <name type="scientific">Vibrio aestuarianus</name>
    <dbReference type="NCBI Taxonomy" id="28171"/>
    <lineage>
        <taxon>Bacteria</taxon>
        <taxon>Pseudomonadati</taxon>
        <taxon>Pseudomonadota</taxon>
        <taxon>Gammaproteobacteria</taxon>
        <taxon>Vibrionales</taxon>
        <taxon>Vibrionaceae</taxon>
        <taxon>Vibrio</taxon>
    </lineage>
</organism>
<keyword evidence="1" id="KW-0472">Membrane</keyword>
<feature type="transmembrane region" description="Helical" evidence="1">
    <location>
        <begin position="20"/>
        <end position="41"/>
    </location>
</feature>
<sequence>MGASVTDTINAAITSGQANYTTVVVGLIALAAIGFGLRAIIRVMNG</sequence>
<reference evidence="2" key="1">
    <citation type="submission" date="2022-02" db="EMBL/GenBank/DDBJ databases">
        <title>Emergence and expansion in Europe of a Vibrio aestuarianus clonal complex pathogenic for oysters.</title>
        <authorList>
            <person name="Mesnil A."/>
            <person name="Travers M.-A."/>
        </authorList>
    </citation>
    <scope>NUCLEOTIDE SEQUENCE</scope>
    <source>
        <strain evidence="2">151-ITT-15-cp-1</strain>
    </source>
</reference>
<proteinExistence type="predicted"/>
<evidence type="ECO:0000313" key="2">
    <source>
        <dbReference type="EMBL" id="MDE1359046.1"/>
    </source>
</evidence>
<evidence type="ECO:0000256" key="1">
    <source>
        <dbReference type="SAM" id="Phobius"/>
    </source>
</evidence>
<dbReference type="EMBL" id="JAKNAP010000126">
    <property type="protein sequence ID" value="MDE1359046.1"/>
    <property type="molecule type" value="Genomic_DNA"/>
</dbReference>